<sequence>MTEDFRDAVTRNSKENPHTEFLDHHLKALFDDLHNYTANTYKITQKLGIDNVYEQRDAAEYFERVLRMTSTDASKIFHGQLANKTTCSKGHIQTDGDAPFWHLPLSLVDYCSKDYSVVKGIEEFFKPSDFCGENQMYCEQCGDKVDSTMTDVIKHHPDVLCLMLKRFEFNYNYMSYIKITCSVEVPYTLQIPESQTYELYAFVDQFGDLRGGHYSATIKIQEEHGDRWYQFDDTRVTELDYQPFQLDNTERSQTAYLLFYRKKKDTGIPESTDVFTSELLTINNEYDQRQDGKNKRKRRREREETDTEGYPEAACCREADGSCGSSSGQ</sequence>
<dbReference type="InterPro" id="IPR028889">
    <property type="entry name" value="USP"/>
</dbReference>
<dbReference type="GO" id="GO:0004843">
    <property type="term" value="F:cysteine-type deubiquitinase activity"/>
    <property type="evidence" value="ECO:0007669"/>
    <property type="project" value="InterPro"/>
</dbReference>
<dbReference type="GeneID" id="102196815"/>
<dbReference type="GO" id="GO:0016579">
    <property type="term" value="P:protein deubiquitination"/>
    <property type="evidence" value="ECO:0007669"/>
    <property type="project" value="InterPro"/>
</dbReference>
<keyword evidence="3" id="KW-1185">Reference proteome</keyword>
<accession>A0A9Y3SAQ6</accession>
<reference evidence="4" key="1">
    <citation type="submission" date="2025-08" db="UniProtKB">
        <authorList>
            <consortium name="RefSeq"/>
        </authorList>
    </citation>
    <scope>IDENTIFICATION</scope>
</reference>
<proteinExistence type="predicted"/>
<dbReference type="GO" id="GO:0005829">
    <property type="term" value="C:cytosol"/>
    <property type="evidence" value="ECO:0007669"/>
    <property type="project" value="TreeGrafter"/>
</dbReference>
<dbReference type="SUPFAM" id="SSF54001">
    <property type="entry name" value="Cysteine proteinases"/>
    <property type="match status" value="1"/>
</dbReference>
<gene>
    <name evidence="4" type="primary">LOC102196815</name>
</gene>
<dbReference type="AlphaFoldDB" id="A0A9Y3SAQ6"/>
<dbReference type="Pfam" id="PF00443">
    <property type="entry name" value="UCH"/>
    <property type="match status" value="1"/>
</dbReference>
<dbReference type="Gene3D" id="3.90.70.10">
    <property type="entry name" value="Cysteine proteinases"/>
    <property type="match status" value="1"/>
</dbReference>
<evidence type="ECO:0000256" key="1">
    <source>
        <dbReference type="SAM" id="MobiDB-lite"/>
    </source>
</evidence>
<name>A0A9Y3SAQ6_9CICH</name>
<dbReference type="PANTHER" id="PTHR24006:SF899">
    <property type="entry name" value="UBIQUITIN CARBOXYL-TERMINAL HYDROLASE"/>
    <property type="match status" value="1"/>
</dbReference>
<evidence type="ECO:0000313" key="3">
    <source>
        <dbReference type="Proteomes" id="UP000695023"/>
    </source>
</evidence>
<keyword evidence="4" id="KW-0378">Hydrolase</keyword>
<dbReference type="InterPro" id="IPR050164">
    <property type="entry name" value="Peptidase_C19"/>
</dbReference>
<dbReference type="Proteomes" id="UP000695023">
    <property type="component" value="Unplaced"/>
</dbReference>
<organism evidence="3 4">
    <name type="scientific">Pundamilia nyererei</name>
    <dbReference type="NCBI Taxonomy" id="303518"/>
    <lineage>
        <taxon>Eukaryota</taxon>
        <taxon>Metazoa</taxon>
        <taxon>Chordata</taxon>
        <taxon>Craniata</taxon>
        <taxon>Vertebrata</taxon>
        <taxon>Euteleostomi</taxon>
        <taxon>Actinopterygii</taxon>
        <taxon>Neopterygii</taxon>
        <taxon>Teleostei</taxon>
        <taxon>Neoteleostei</taxon>
        <taxon>Acanthomorphata</taxon>
        <taxon>Ovalentaria</taxon>
        <taxon>Cichlomorphae</taxon>
        <taxon>Cichliformes</taxon>
        <taxon>Cichlidae</taxon>
        <taxon>African cichlids</taxon>
        <taxon>Pseudocrenilabrinae</taxon>
        <taxon>Haplochromini</taxon>
        <taxon>Pundamilia</taxon>
    </lineage>
</organism>
<protein>
    <submittedName>
        <fullName evidence="4">Ubiquitin carboxyl-terminal hydrolase 50</fullName>
    </submittedName>
</protein>
<dbReference type="GO" id="GO:0005634">
    <property type="term" value="C:nucleus"/>
    <property type="evidence" value="ECO:0007669"/>
    <property type="project" value="TreeGrafter"/>
</dbReference>
<evidence type="ECO:0000313" key="4">
    <source>
        <dbReference type="RefSeq" id="XP_005754586.1"/>
    </source>
</evidence>
<dbReference type="RefSeq" id="XP_005754586.1">
    <property type="nucleotide sequence ID" value="XM_005754529.1"/>
</dbReference>
<dbReference type="InterPro" id="IPR001394">
    <property type="entry name" value="Peptidase_C19_UCH"/>
</dbReference>
<feature type="region of interest" description="Disordered" evidence="1">
    <location>
        <begin position="286"/>
        <end position="329"/>
    </location>
</feature>
<dbReference type="PROSITE" id="PS50235">
    <property type="entry name" value="USP_3"/>
    <property type="match status" value="1"/>
</dbReference>
<dbReference type="PANTHER" id="PTHR24006">
    <property type="entry name" value="UBIQUITIN CARBOXYL-TERMINAL HYDROLASE"/>
    <property type="match status" value="1"/>
</dbReference>
<feature type="domain" description="USP" evidence="2">
    <location>
        <begin position="1"/>
        <end position="263"/>
    </location>
</feature>
<dbReference type="InterPro" id="IPR038765">
    <property type="entry name" value="Papain-like_cys_pep_sf"/>
</dbReference>
<evidence type="ECO:0000259" key="2">
    <source>
        <dbReference type="PROSITE" id="PS50235"/>
    </source>
</evidence>